<dbReference type="InterPro" id="IPR032444">
    <property type="entry name" value="Keratin_2_head"/>
</dbReference>
<dbReference type="OMA" id="GHANFRW"/>
<accession>A0A670KC11</accession>
<reference evidence="2" key="2">
    <citation type="submission" date="2025-08" db="UniProtKB">
        <authorList>
            <consortium name="Ensembl"/>
        </authorList>
    </citation>
    <scope>IDENTIFICATION</scope>
</reference>
<protein>
    <recommendedName>
        <fullName evidence="1">Keratin type II head domain-containing protein</fullName>
    </recommendedName>
</protein>
<proteinExistence type="predicted"/>
<dbReference type="Ensembl" id="ENSPMRT00000037122.1">
    <property type="protein sequence ID" value="ENSPMRP00000035008.1"/>
    <property type="gene ID" value="ENSPMRG00000022654.1"/>
</dbReference>
<dbReference type="GO" id="GO:0005615">
    <property type="term" value="C:extracellular space"/>
    <property type="evidence" value="ECO:0007669"/>
    <property type="project" value="TreeGrafter"/>
</dbReference>
<dbReference type="AlphaFoldDB" id="A0A670KC11"/>
<keyword evidence="3" id="KW-1185">Reference proteome</keyword>
<evidence type="ECO:0000313" key="2">
    <source>
        <dbReference type="Ensembl" id="ENSPMRP00000035008.1"/>
    </source>
</evidence>
<dbReference type="GeneTree" id="ENSGT00940000162738"/>
<sequence>MTHHMSAARTFMGGRGFSSASAVCGLGGHRTYVASVRYPVRNGYGVRGFSSQSLSNLGGSRRISYGGYGPGSFGGYGSMGNGMGMGGQGCQGGFAGYGRMGGLGGGMPCRGEGIRGVSMDERLLKPLSVGVDPEEQKARTHEKEEMKTLNNQFACFIDKVRAWPSNGEQTWCSASWFKVLLLIR</sequence>
<dbReference type="GO" id="GO:0030280">
    <property type="term" value="F:structural constituent of skin epidermis"/>
    <property type="evidence" value="ECO:0007669"/>
    <property type="project" value="TreeGrafter"/>
</dbReference>
<reference evidence="2 3" key="1">
    <citation type="journal article" date="2019" name="Proc. Natl. Acad. Sci. U.S.A.">
        <title>Regulatory changes in pterin and carotenoid genes underlie balanced color polymorphisms in the wall lizard.</title>
        <authorList>
            <person name="Andrade P."/>
            <person name="Pinho C."/>
            <person name="Perez I de Lanuza G."/>
            <person name="Afonso S."/>
            <person name="Brejcha J."/>
            <person name="Rubin C.J."/>
            <person name="Wallerman O."/>
            <person name="Pereira P."/>
            <person name="Sabatino S.J."/>
            <person name="Bellati A."/>
            <person name="Pellitteri-Rosa D."/>
            <person name="Bosakova Z."/>
            <person name="Bunikis I."/>
            <person name="Carretero M.A."/>
            <person name="Feiner N."/>
            <person name="Marsik P."/>
            <person name="Pauperio F."/>
            <person name="Salvi D."/>
            <person name="Soler L."/>
            <person name="While G.M."/>
            <person name="Uller T."/>
            <person name="Font E."/>
            <person name="Andersson L."/>
            <person name="Carneiro M."/>
        </authorList>
    </citation>
    <scope>NUCLEOTIDE SEQUENCE</scope>
</reference>
<dbReference type="PANTHER" id="PTHR45616">
    <property type="entry name" value="GATA-TYPE DOMAIN-CONTAINING PROTEIN"/>
    <property type="match status" value="1"/>
</dbReference>
<dbReference type="GO" id="GO:0045095">
    <property type="term" value="C:keratin filament"/>
    <property type="evidence" value="ECO:0007669"/>
    <property type="project" value="TreeGrafter"/>
</dbReference>
<dbReference type="Pfam" id="PF16208">
    <property type="entry name" value="Keratin_2_head"/>
    <property type="match status" value="1"/>
</dbReference>
<feature type="domain" description="Keratin type II head" evidence="1">
    <location>
        <begin position="16"/>
        <end position="137"/>
    </location>
</feature>
<evidence type="ECO:0000313" key="3">
    <source>
        <dbReference type="Proteomes" id="UP000472272"/>
    </source>
</evidence>
<dbReference type="GO" id="GO:0031424">
    <property type="term" value="P:keratinization"/>
    <property type="evidence" value="ECO:0007669"/>
    <property type="project" value="TreeGrafter"/>
</dbReference>
<reference evidence="2" key="3">
    <citation type="submission" date="2025-09" db="UniProtKB">
        <authorList>
            <consortium name="Ensembl"/>
        </authorList>
    </citation>
    <scope>IDENTIFICATION</scope>
</reference>
<dbReference type="SUPFAM" id="SSF64593">
    <property type="entry name" value="Intermediate filament protein, coiled coil region"/>
    <property type="match status" value="1"/>
</dbReference>
<dbReference type="PANTHER" id="PTHR45616:SF19">
    <property type="entry name" value="KERATIN 90"/>
    <property type="match status" value="1"/>
</dbReference>
<dbReference type="Proteomes" id="UP000472272">
    <property type="component" value="Chromosome 2"/>
</dbReference>
<organism evidence="2 3">
    <name type="scientific">Podarcis muralis</name>
    <name type="common">Wall lizard</name>
    <name type="synonym">Lacerta muralis</name>
    <dbReference type="NCBI Taxonomy" id="64176"/>
    <lineage>
        <taxon>Eukaryota</taxon>
        <taxon>Metazoa</taxon>
        <taxon>Chordata</taxon>
        <taxon>Craniata</taxon>
        <taxon>Vertebrata</taxon>
        <taxon>Euteleostomi</taxon>
        <taxon>Lepidosauria</taxon>
        <taxon>Squamata</taxon>
        <taxon>Bifurcata</taxon>
        <taxon>Unidentata</taxon>
        <taxon>Episquamata</taxon>
        <taxon>Laterata</taxon>
        <taxon>Lacertibaenia</taxon>
        <taxon>Lacertidae</taxon>
        <taxon>Podarcis</taxon>
    </lineage>
</organism>
<evidence type="ECO:0000259" key="1">
    <source>
        <dbReference type="Pfam" id="PF16208"/>
    </source>
</evidence>
<name>A0A670KC11_PODMU</name>
<dbReference type="GO" id="GO:0045109">
    <property type="term" value="P:intermediate filament organization"/>
    <property type="evidence" value="ECO:0007669"/>
    <property type="project" value="TreeGrafter"/>
</dbReference>